<proteinExistence type="predicted"/>
<feature type="transmembrane region" description="Helical" evidence="1">
    <location>
        <begin position="12"/>
        <end position="41"/>
    </location>
</feature>
<dbReference type="EMBL" id="SIOX01000014">
    <property type="protein sequence ID" value="TAX63779.1"/>
    <property type="molecule type" value="Genomic_DNA"/>
</dbReference>
<keyword evidence="3" id="KW-1185">Reference proteome</keyword>
<dbReference type="Proteomes" id="UP000291659">
    <property type="component" value="Unassembled WGS sequence"/>
</dbReference>
<comment type="caution">
    <text evidence="2">The sequence shown here is derived from an EMBL/GenBank/DDBJ whole genome shotgun (WGS) entry which is preliminary data.</text>
</comment>
<evidence type="ECO:0000313" key="2">
    <source>
        <dbReference type="EMBL" id="TAX63779.1"/>
    </source>
</evidence>
<sequence length="60" mass="6031">MARHPGAVSLSAAMMALSAAAVALLVAMAAVAAVVVAVAVVRSINGRRRMKATEGALRMI</sequence>
<evidence type="ECO:0000313" key="3">
    <source>
        <dbReference type="Proteomes" id="UP000291659"/>
    </source>
</evidence>
<name>A0ABY1WXF1_9HYPH</name>
<organism evidence="2 3">
    <name type="scientific">Rhizobium ruizarguesonis</name>
    <dbReference type="NCBI Taxonomy" id="2081791"/>
    <lineage>
        <taxon>Bacteria</taxon>
        <taxon>Pseudomonadati</taxon>
        <taxon>Pseudomonadota</taxon>
        <taxon>Alphaproteobacteria</taxon>
        <taxon>Hyphomicrobiales</taxon>
        <taxon>Rhizobiaceae</taxon>
        <taxon>Rhizobium/Agrobacterium group</taxon>
        <taxon>Rhizobium</taxon>
    </lineage>
</organism>
<keyword evidence="1" id="KW-0812">Transmembrane</keyword>
<accession>A0ABY1WXF1</accession>
<dbReference type="RefSeq" id="WP_130657822.1">
    <property type="nucleotide sequence ID" value="NZ_SINW01000011.1"/>
</dbReference>
<evidence type="ECO:0000256" key="1">
    <source>
        <dbReference type="SAM" id="Phobius"/>
    </source>
</evidence>
<protein>
    <submittedName>
        <fullName evidence="2">Uncharacterized protein</fullName>
    </submittedName>
</protein>
<keyword evidence="1" id="KW-0472">Membrane</keyword>
<gene>
    <name evidence="2" type="ORF">ELH98_37630</name>
</gene>
<reference evidence="2 3" key="1">
    <citation type="submission" date="2019-02" db="EMBL/GenBank/DDBJ databases">
        <title>The genomic architecture of introgression among sibling species of bacteria.</title>
        <authorList>
            <person name="Cavassim M.I.A."/>
            <person name="Moeskjaer S."/>
            <person name="Moslemi C."/>
            <person name="Fields B."/>
            <person name="Bachmann A."/>
            <person name="Vilhjalmsson B."/>
            <person name="Schierup M.H."/>
            <person name="Young J.P.W."/>
            <person name="Andersen S.U."/>
        </authorList>
    </citation>
    <scope>NUCLEOTIDE SEQUENCE [LARGE SCALE GENOMIC DNA]</scope>
    <source>
        <strain evidence="2 3">SM141A</strain>
    </source>
</reference>
<keyword evidence="1" id="KW-1133">Transmembrane helix</keyword>